<feature type="compositionally biased region" description="Basic and acidic residues" evidence="1">
    <location>
        <begin position="323"/>
        <end position="339"/>
    </location>
</feature>
<evidence type="ECO:0000313" key="3">
    <source>
        <dbReference type="RefSeq" id="XP_040589328.1"/>
    </source>
</evidence>
<feature type="compositionally biased region" description="Basic and acidic residues" evidence="1">
    <location>
        <begin position="107"/>
        <end position="132"/>
    </location>
</feature>
<dbReference type="RefSeq" id="XP_040589328.1">
    <property type="nucleotide sequence ID" value="XM_040733394.1"/>
</dbReference>
<feature type="region of interest" description="Disordered" evidence="1">
    <location>
        <begin position="13"/>
        <end position="433"/>
    </location>
</feature>
<organism evidence="2 3">
    <name type="scientific">Mesocricetus auratus</name>
    <name type="common">Golden hamster</name>
    <dbReference type="NCBI Taxonomy" id="10036"/>
    <lineage>
        <taxon>Eukaryota</taxon>
        <taxon>Metazoa</taxon>
        <taxon>Chordata</taxon>
        <taxon>Craniata</taxon>
        <taxon>Vertebrata</taxon>
        <taxon>Euteleostomi</taxon>
        <taxon>Mammalia</taxon>
        <taxon>Eutheria</taxon>
        <taxon>Euarchontoglires</taxon>
        <taxon>Glires</taxon>
        <taxon>Rodentia</taxon>
        <taxon>Myomorpha</taxon>
        <taxon>Muroidea</taxon>
        <taxon>Cricetidae</taxon>
        <taxon>Cricetinae</taxon>
        <taxon>Mesocricetus</taxon>
    </lineage>
</organism>
<proteinExistence type="predicted"/>
<feature type="compositionally biased region" description="Low complexity" evidence="1">
    <location>
        <begin position="276"/>
        <end position="295"/>
    </location>
</feature>
<feature type="compositionally biased region" description="Low complexity" evidence="1">
    <location>
        <begin position="216"/>
        <end position="231"/>
    </location>
</feature>
<keyword evidence="2" id="KW-1185">Reference proteome</keyword>
<dbReference type="GeneID" id="106021719"/>
<feature type="compositionally biased region" description="Pro residues" evidence="1">
    <location>
        <begin position="196"/>
        <end position="211"/>
    </location>
</feature>
<evidence type="ECO:0000256" key="1">
    <source>
        <dbReference type="SAM" id="MobiDB-lite"/>
    </source>
</evidence>
<sequence length="557" mass="60107">MFLMKKDYQITMITSQGNQRKDAAATATRPQPDRRRRRKPRASPGTRPLAPGPAPPLAPGPAGRPVRSRHPAHLPAAATARLREAGGPQADANFPSLRRRRQLLLPGRERGRTDDPGRPGPGERGELGERRPRAGGLAPQLSGSAAQGLGAALVHPLPPFLPSLPRRSSGPGAAPLTLETWGGRRRQHELPIQPAAAPPPPPPPQPPPPPFSQRLGPSRPGRVASSSSPGPRRAPPAPELETSGARGRHPPARPSSRSARDTPPGEAPSPPRHRSLLAQRARPLRQLRPAPAGPLQESPGRRRGEGLKEPRPSLYGIMGSSRLEPRPVGEGRSTDRRDWTAGSGGGGEIPGLSSAHSLFSKRTLPSALRSADCHQPPEPPRGSRRRWSSRRRHPPPRGAGTPCLGARRADAQPGEGWPRVRPSENRDSNGPWPWSNRSFLHQSSGRPWGLFGVRQRAEGLFLHQPIKAESPAREMAQRIIALAVQAWQPPAFSRWDPHRKRPKPAMACIGAPCTSATGWRSPQKAHLSACPECTAAQTRRIRPRQADTTVPGNPTVK</sequence>
<feature type="compositionally biased region" description="Basic residues" evidence="1">
    <location>
        <begin position="382"/>
        <end position="395"/>
    </location>
</feature>
<evidence type="ECO:0000313" key="2">
    <source>
        <dbReference type="Proteomes" id="UP000886700"/>
    </source>
</evidence>
<feature type="compositionally biased region" description="Low complexity" evidence="1">
    <location>
        <begin position="134"/>
        <end position="153"/>
    </location>
</feature>
<protein>
    <submittedName>
        <fullName evidence="3">Translation initiation factor IF-2-like</fullName>
    </submittedName>
</protein>
<name>A0ABM2WL46_MESAU</name>
<gene>
    <name evidence="3" type="primary">LOC106021719</name>
</gene>
<reference evidence="3" key="1">
    <citation type="submission" date="2025-08" db="UniProtKB">
        <authorList>
            <consortium name="RefSeq"/>
        </authorList>
    </citation>
    <scope>IDENTIFICATION</scope>
    <source>
        <tissue evidence="3">Liver</tissue>
    </source>
</reference>
<dbReference type="Proteomes" id="UP000886700">
    <property type="component" value="Unplaced"/>
</dbReference>
<feature type="compositionally biased region" description="Low complexity" evidence="1">
    <location>
        <begin position="163"/>
        <end position="172"/>
    </location>
</feature>
<feature type="compositionally biased region" description="Basic and acidic residues" evidence="1">
    <location>
        <begin position="299"/>
        <end position="311"/>
    </location>
</feature>
<feature type="compositionally biased region" description="Pro residues" evidence="1">
    <location>
        <begin position="50"/>
        <end position="59"/>
    </location>
</feature>
<accession>A0ABM2WL46</accession>